<dbReference type="InterPro" id="IPR019545">
    <property type="entry name" value="DM13_domain"/>
</dbReference>
<dbReference type="InterPro" id="IPR052126">
    <property type="entry name" value="Spindle_Org/Thrombomodulin"/>
</dbReference>
<dbReference type="PROSITE" id="PS51549">
    <property type="entry name" value="DM13"/>
    <property type="match status" value="1"/>
</dbReference>
<dbReference type="Pfam" id="PF10517">
    <property type="entry name" value="DM13"/>
    <property type="match status" value="1"/>
</dbReference>
<dbReference type="EMBL" id="JBJJXI010000166">
    <property type="protein sequence ID" value="KAL3385035.1"/>
    <property type="molecule type" value="Genomic_DNA"/>
</dbReference>
<comment type="caution">
    <text evidence="3">The sequence shown here is derived from an EMBL/GenBank/DDBJ whole genome shotgun (WGS) entry which is preliminary data.</text>
</comment>
<evidence type="ECO:0000256" key="1">
    <source>
        <dbReference type="ARBA" id="ARBA00022737"/>
    </source>
</evidence>
<dbReference type="AlphaFoldDB" id="A0ABD2VWY8"/>
<proteinExistence type="predicted"/>
<sequence>MTVMKDGRDARGHPWDYDTLIVRGRMIYNMHVLRGALGPFVDLKGKHPYKREKSVFPREKKKKFRWDFCEGAPRGCSAGNERRRDSNYYGTRVGSFTSFAHALSGDVYVVDEYTLFVKNFSYDGTAPNAVFWVGNSSMPMPDGTPISYPEHHSR</sequence>
<feature type="domain" description="DM13" evidence="2">
    <location>
        <begin position="90"/>
        <end position="154"/>
    </location>
</feature>
<evidence type="ECO:0000313" key="4">
    <source>
        <dbReference type="Proteomes" id="UP001627154"/>
    </source>
</evidence>
<name>A0ABD2VWY8_9HYME</name>
<keyword evidence="4" id="KW-1185">Reference proteome</keyword>
<organism evidence="3 4">
    <name type="scientific">Trichogramma kaykai</name>
    <dbReference type="NCBI Taxonomy" id="54128"/>
    <lineage>
        <taxon>Eukaryota</taxon>
        <taxon>Metazoa</taxon>
        <taxon>Ecdysozoa</taxon>
        <taxon>Arthropoda</taxon>
        <taxon>Hexapoda</taxon>
        <taxon>Insecta</taxon>
        <taxon>Pterygota</taxon>
        <taxon>Neoptera</taxon>
        <taxon>Endopterygota</taxon>
        <taxon>Hymenoptera</taxon>
        <taxon>Apocrita</taxon>
        <taxon>Proctotrupomorpha</taxon>
        <taxon>Chalcidoidea</taxon>
        <taxon>Trichogrammatidae</taxon>
        <taxon>Trichogramma</taxon>
    </lineage>
</organism>
<accession>A0ABD2VWY8</accession>
<gene>
    <name evidence="3" type="ORF">TKK_019423</name>
</gene>
<reference evidence="3 4" key="1">
    <citation type="journal article" date="2024" name="bioRxiv">
        <title>A reference genome for Trichogramma kaykai: A tiny desert-dwelling parasitoid wasp with competing sex-ratio distorters.</title>
        <authorList>
            <person name="Culotta J."/>
            <person name="Lindsey A.R."/>
        </authorList>
    </citation>
    <scope>NUCLEOTIDE SEQUENCE [LARGE SCALE GENOMIC DNA]</scope>
    <source>
        <strain evidence="3 4">KSX58</strain>
    </source>
</reference>
<evidence type="ECO:0000313" key="3">
    <source>
        <dbReference type="EMBL" id="KAL3385035.1"/>
    </source>
</evidence>
<dbReference type="Proteomes" id="UP001627154">
    <property type="component" value="Unassembled WGS sequence"/>
</dbReference>
<keyword evidence="1" id="KW-0677">Repeat</keyword>
<protein>
    <recommendedName>
        <fullName evidence="2">DM13 domain-containing protein</fullName>
    </recommendedName>
</protein>
<dbReference type="PANTHER" id="PTHR24036:SF5">
    <property type="entry name" value="THROMBOMODULIN"/>
    <property type="match status" value="1"/>
</dbReference>
<dbReference type="PANTHER" id="PTHR24036">
    <property type="entry name" value="SKELETOR-RELATED"/>
    <property type="match status" value="1"/>
</dbReference>
<evidence type="ECO:0000259" key="2">
    <source>
        <dbReference type="PROSITE" id="PS51549"/>
    </source>
</evidence>